<feature type="disulfide bond" evidence="2">
    <location>
        <begin position="75"/>
        <end position="99"/>
    </location>
</feature>
<dbReference type="GO" id="GO:0016788">
    <property type="term" value="F:hydrolase activity, acting on ester bonds"/>
    <property type="evidence" value="ECO:0007669"/>
    <property type="project" value="InterPro"/>
</dbReference>
<proteinExistence type="predicted"/>
<gene>
    <name evidence="6" type="ORF">BA062_11415</name>
</gene>
<feature type="transmembrane region" description="Helical" evidence="4">
    <location>
        <begin position="6"/>
        <end position="26"/>
    </location>
</feature>
<evidence type="ECO:0000313" key="6">
    <source>
        <dbReference type="EMBL" id="PXY36046.1"/>
    </source>
</evidence>
<keyword evidence="7" id="KW-1185">Reference proteome</keyword>
<feature type="domain" description="SGNH hydrolase-type esterase" evidence="5">
    <location>
        <begin position="50"/>
        <end position="321"/>
    </location>
</feature>
<dbReference type="AlphaFoldDB" id="A0A318LN47"/>
<dbReference type="EMBL" id="MASU01000005">
    <property type="protein sequence ID" value="PXY36046.1"/>
    <property type="molecule type" value="Genomic_DNA"/>
</dbReference>
<keyword evidence="4" id="KW-1133">Transmembrane helix</keyword>
<evidence type="ECO:0000256" key="4">
    <source>
        <dbReference type="SAM" id="Phobius"/>
    </source>
</evidence>
<dbReference type="GO" id="GO:0006629">
    <property type="term" value="P:lipid metabolic process"/>
    <property type="evidence" value="ECO:0007669"/>
    <property type="project" value="TreeGrafter"/>
</dbReference>
<sequence>MARSRWWLAAFALVGVALLVGVFVLIGRDEQQPTERPGPPGRGPLTVVGLGDSTMSGEGAGDYTADTDGRNGNWCHRSPNASVHHVTVTSIVKSVNLACSGAPSGQVALGDVKQWTEPSQAQQLAQLVKNHRVSAVVVAVGANDDPHFSRLISECFTSWFMDDGDPCSERIKDDWQSRIDKMVPKVVGALEDIKKVLRGAGYDREDYELVLQSYAAPIGPDIPENLRNLNGCPFRTEDLRWVKDTGATSLSAGLRQAASEAGARFLDLSRAGDGHEACSGGRDASGEWFTRFTVQWDDLTDAERATHAIQESFHPNAAGHEQFGRCLSEFLTTNDESAACLEGEDGNLHAAPSVLAQSRG</sequence>
<keyword evidence="4" id="KW-0472">Membrane</keyword>
<evidence type="ECO:0000256" key="2">
    <source>
        <dbReference type="PIRSR" id="PIRSR637460-2"/>
    </source>
</evidence>
<dbReference type="InterPro" id="IPR013830">
    <property type="entry name" value="SGNH_hydro"/>
</dbReference>
<dbReference type="SUPFAM" id="SSF52266">
    <property type="entry name" value="SGNH hydrolase"/>
    <property type="match status" value="1"/>
</dbReference>
<dbReference type="Gene3D" id="3.40.50.1110">
    <property type="entry name" value="SGNH hydrolase"/>
    <property type="match status" value="1"/>
</dbReference>
<dbReference type="OrthoDB" id="3498399at2"/>
<feature type="active site" description="Nucleophile" evidence="1">
    <location>
        <position position="53"/>
    </location>
</feature>
<accession>A0A318LN47</accession>
<evidence type="ECO:0000256" key="1">
    <source>
        <dbReference type="PIRSR" id="PIRSR637460-1"/>
    </source>
</evidence>
<dbReference type="InterPro" id="IPR037460">
    <property type="entry name" value="SEST-like"/>
</dbReference>
<dbReference type="Proteomes" id="UP000247892">
    <property type="component" value="Unassembled WGS sequence"/>
</dbReference>
<feature type="region of interest" description="Disordered" evidence="3">
    <location>
        <begin position="31"/>
        <end position="51"/>
    </location>
</feature>
<feature type="disulfide bond" evidence="2">
    <location>
        <begin position="155"/>
        <end position="167"/>
    </location>
</feature>
<reference evidence="6 7" key="1">
    <citation type="submission" date="2016-07" db="EMBL/GenBank/DDBJ databases">
        <title>Draft genome sequence of Prauserella sp. YIM 121212, isolated from alkaline soil.</title>
        <authorList>
            <person name="Ruckert C."/>
            <person name="Albersmeier A."/>
            <person name="Jiang C.-L."/>
            <person name="Jiang Y."/>
            <person name="Kalinowski J."/>
            <person name="Schneider O."/>
            <person name="Winkler A."/>
            <person name="Zotchev S.B."/>
        </authorList>
    </citation>
    <scope>NUCLEOTIDE SEQUENCE [LARGE SCALE GENOMIC DNA]</scope>
    <source>
        <strain evidence="6 7">YIM 121212</strain>
    </source>
</reference>
<dbReference type="Pfam" id="PF13472">
    <property type="entry name" value="Lipase_GDSL_2"/>
    <property type="match status" value="1"/>
</dbReference>
<dbReference type="PANTHER" id="PTHR37981:SF1">
    <property type="entry name" value="SGNH HYDROLASE-TYPE ESTERASE DOMAIN-CONTAINING PROTEIN"/>
    <property type="match status" value="1"/>
</dbReference>
<feature type="active site" evidence="1">
    <location>
        <position position="314"/>
    </location>
</feature>
<evidence type="ECO:0000256" key="3">
    <source>
        <dbReference type="SAM" id="MobiDB-lite"/>
    </source>
</evidence>
<comment type="caution">
    <text evidence="6">The sequence shown here is derived from an EMBL/GenBank/DDBJ whole genome shotgun (WGS) entry which is preliminary data.</text>
</comment>
<dbReference type="RefSeq" id="WP_110336051.1">
    <property type="nucleotide sequence ID" value="NZ_JBHVKT010000023.1"/>
</dbReference>
<dbReference type="PANTHER" id="PTHR37981">
    <property type="entry name" value="LIPASE 2"/>
    <property type="match status" value="1"/>
</dbReference>
<organism evidence="6 7">
    <name type="scientific">Prauserella flavalba</name>
    <dbReference type="NCBI Taxonomy" id="1477506"/>
    <lineage>
        <taxon>Bacteria</taxon>
        <taxon>Bacillati</taxon>
        <taxon>Actinomycetota</taxon>
        <taxon>Actinomycetes</taxon>
        <taxon>Pseudonocardiales</taxon>
        <taxon>Pseudonocardiaceae</taxon>
        <taxon>Prauserella</taxon>
    </lineage>
</organism>
<dbReference type="InterPro" id="IPR036514">
    <property type="entry name" value="SGNH_hydro_sf"/>
</dbReference>
<name>A0A318LN47_9PSEU</name>
<evidence type="ECO:0000259" key="5">
    <source>
        <dbReference type="Pfam" id="PF13472"/>
    </source>
</evidence>
<protein>
    <recommendedName>
        <fullName evidence="5">SGNH hydrolase-type esterase domain-containing protein</fullName>
    </recommendedName>
</protein>
<evidence type="ECO:0000313" key="7">
    <source>
        <dbReference type="Proteomes" id="UP000247892"/>
    </source>
</evidence>
<keyword evidence="2" id="KW-1015">Disulfide bond</keyword>
<keyword evidence="4" id="KW-0812">Transmembrane</keyword>